<evidence type="ECO:0000313" key="2">
    <source>
        <dbReference type="EMBL" id="HIX72123.1"/>
    </source>
</evidence>
<protein>
    <submittedName>
        <fullName evidence="2">PadR family transcriptional regulator</fullName>
    </submittedName>
</protein>
<dbReference type="InterPro" id="IPR036390">
    <property type="entry name" value="WH_DNA-bd_sf"/>
</dbReference>
<dbReference type="PANTHER" id="PTHR33169:SF14">
    <property type="entry name" value="TRANSCRIPTIONAL REGULATOR RV3488"/>
    <property type="match status" value="1"/>
</dbReference>
<evidence type="ECO:0000313" key="3">
    <source>
        <dbReference type="Proteomes" id="UP000886805"/>
    </source>
</evidence>
<dbReference type="EMBL" id="DXEQ01000107">
    <property type="protein sequence ID" value="HIX72123.1"/>
    <property type="molecule type" value="Genomic_DNA"/>
</dbReference>
<dbReference type="InterPro" id="IPR052509">
    <property type="entry name" value="Metal_resp_DNA-bind_regulator"/>
</dbReference>
<proteinExistence type="predicted"/>
<evidence type="ECO:0000259" key="1">
    <source>
        <dbReference type="Pfam" id="PF03551"/>
    </source>
</evidence>
<accession>A0A9D1X3C6</accession>
<gene>
    <name evidence="2" type="ORF">H9849_03780</name>
</gene>
<dbReference type="PANTHER" id="PTHR33169">
    <property type="entry name" value="PADR-FAMILY TRANSCRIPTIONAL REGULATOR"/>
    <property type="match status" value="1"/>
</dbReference>
<reference evidence="2" key="2">
    <citation type="submission" date="2021-04" db="EMBL/GenBank/DDBJ databases">
        <authorList>
            <person name="Gilroy R."/>
        </authorList>
    </citation>
    <scope>NUCLEOTIDE SEQUENCE</scope>
    <source>
        <strain evidence="2">ChiSxjej3B15-1167</strain>
    </source>
</reference>
<dbReference type="SUPFAM" id="SSF46785">
    <property type="entry name" value="Winged helix' DNA-binding domain"/>
    <property type="match status" value="1"/>
</dbReference>
<organism evidence="2 3">
    <name type="scientific">Candidatus Anaerobutyricum stercoripullorum</name>
    <dbReference type="NCBI Taxonomy" id="2838456"/>
    <lineage>
        <taxon>Bacteria</taxon>
        <taxon>Bacillati</taxon>
        <taxon>Bacillota</taxon>
        <taxon>Clostridia</taxon>
        <taxon>Lachnospirales</taxon>
        <taxon>Lachnospiraceae</taxon>
        <taxon>Anaerobutyricum</taxon>
    </lineage>
</organism>
<sequence length="116" mass="13306">MANRNSFKKGTIELLLLSILRVEDCYGYQITQKIREQSDGAITVTEGALYPILYKLSDKGYVSDYKKLAGKRLTRVYYHLEQAGSEYLDSLLEDYLKVQEGVRKVLSANHVDPERI</sequence>
<dbReference type="InterPro" id="IPR036388">
    <property type="entry name" value="WH-like_DNA-bd_sf"/>
</dbReference>
<dbReference type="Gene3D" id="1.10.10.10">
    <property type="entry name" value="Winged helix-like DNA-binding domain superfamily/Winged helix DNA-binding domain"/>
    <property type="match status" value="1"/>
</dbReference>
<dbReference type="Pfam" id="PF03551">
    <property type="entry name" value="PadR"/>
    <property type="match status" value="1"/>
</dbReference>
<dbReference type="InterPro" id="IPR005149">
    <property type="entry name" value="Tscrpt_reg_PadR_N"/>
</dbReference>
<reference evidence="2" key="1">
    <citation type="journal article" date="2021" name="PeerJ">
        <title>Extensive microbial diversity within the chicken gut microbiome revealed by metagenomics and culture.</title>
        <authorList>
            <person name="Gilroy R."/>
            <person name="Ravi A."/>
            <person name="Getino M."/>
            <person name="Pursley I."/>
            <person name="Horton D.L."/>
            <person name="Alikhan N.F."/>
            <person name="Baker D."/>
            <person name="Gharbi K."/>
            <person name="Hall N."/>
            <person name="Watson M."/>
            <person name="Adriaenssens E.M."/>
            <person name="Foster-Nyarko E."/>
            <person name="Jarju S."/>
            <person name="Secka A."/>
            <person name="Antonio M."/>
            <person name="Oren A."/>
            <person name="Chaudhuri R.R."/>
            <person name="La Ragione R."/>
            <person name="Hildebrand F."/>
            <person name="Pallen M.J."/>
        </authorList>
    </citation>
    <scope>NUCLEOTIDE SEQUENCE</scope>
    <source>
        <strain evidence="2">ChiSxjej3B15-1167</strain>
    </source>
</reference>
<feature type="domain" description="Transcription regulator PadR N-terminal" evidence="1">
    <location>
        <begin position="16"/>
        <end position="89"/>
    </location>
</feature>
<name>A0A9D1X3C6_9FIRM</name>
<dbReference type="Proteomes" id="UP000886805">
    <property type="component" value="Unassembled WGS sequence"/>
</dbReference>
<comment type="caution">
    <text evidence="2">The sequence shown here is derived from an EMBL/GenBank/DDBJ whole genome shotgun (WGS) entry which is preliminary data.</text>
</comment>
<dbReference type="AlphaFoldDB" id="A0A9D1X3C6"/>